<dbReference type="KEGG" id="pnd:Pla175_07350"/>
<protein>
    <submittedName>
        <fullName evidence="2">Uncharacterized protein</fullName>
    </submittedName>
</protein>
<dbReference type="RefSeq" id="WP_145281340.1">
    <property type="nucleotide sequence ID" value="NZ_CP036291.1"/>
</dbReference>
<dbReference type="EMBL" id="CP036291">
    <property type="protein sequence ID" value="QDU87376.1"/>
    <property type="molecule type" value="Genomic_DNA"/>
</dbReference>
<evidence type="ECO:0000313" key="2">
    <source>
        <dbReference type="EMBL" id="QDU87376.1"/>
    </source>
</evidence>
<keyword evidence="1" id="KW-0732">Signal</keyword>
<dbReference type="AlphaFoldDB" id="A0A518D7F1"/>
<dbReference type="Gene3D" id="2.60.120.200">
    <property type="match status" value="1"/>
</dbReference>
<dbReference type="SUPFAM" id="SSF49899">
    <property type="entry name" value="Concanavalin A-like lectins/glucanases"/>
    <property type="match status" value="1"/>
</dbReference>
<accession>A0A518D7F1</accession>
<evidence type="ECO:0000256" key="1">
    <source>
        <dbReference type="SAM" id="SignalP"/>
    </source>
</evidence>
<feature type="signal peptide" evidence="1">
    <location>
        <begin position="1"/>
        <end position="19"/>
    </location>
</feature>
<keyword evidence="3" id="KW-1185">Reference proteome</keyword>
<organism evidence="2 3">
    <name type="scientific">Pirellulimonas nuda</name>
    <dbReference type="NCBI Taxonomy" id="2528009"/>
    <lineage>
        <taxon>Bacteria</taxon>
        <taxon>Pseudomonadati</taxon>
        <taxon>Planctomycetota</taxon>
        <taxon>Planctomycetia</taxon>
        <taxon>Pirellulales</taxon>
        <taxon>Lacipirellulaceae</taxon>
        <taxon>Pirellulimonas</taxon>
    </lineage>
</organism>
<dbReference type="InterPro" id="IPR013320">
    <property type="entry name" value="ConA-like_dom_sf"/>
</dbReference>
<dbReference type="Proteomes" id="UP000317429">
    <property type="component" value="Chromosome"/>
</dbReference>
<feature type="chain" id="PRO_5021934511" evidence="1">
    <location>
        <begin position="20"/>
        <end position="421"/>
    </location>
</feature>
<sequence length="421" mass="46356" precursor="true">MRTIALVLVLSLAAAATHADDYASNRQRVVRTPGLVAFWDFVKREPEGLHRFTAHVPEGSPTDYPLDAANYVKDCWGEGRDATYDDFPLLGRGPFGQAIRIRKEEDATFRPMLLVPRSRLHGTPLDIKGGGRSVSVVVWAIRESGTHALAGIWHEGVDLKHASNADAVKGAPGQRQYALFAGLNKGGSACGHVSENGRGSFLNKYALHKCNSVPRSPEVAGDSPAGVLDASWQTFAMTFDDGRDELTGWLDGVAGERWLDDPKKAGLLSYAYNAYMQGHYHRIPGTQPDEDETFPPDQYYNPPEEELLAMEVTRQNPTERVERRDYRNTRVEVTLAKNKRGVWTETSRDLVALRLNPWWYPHGIYAPEDATTGGPFTIGRVIHNGRSVGFTGWIGGVAVYDRALTADELAALSACAEPPSQ</sequence>
<name>A0A518D7F1_9BACT</name>
<gene>
    <name evidence="2" type="ORF">Pla175_07350</name>
</gene>
<reference evidence="2 3" key="1">
    <citation type="submission" date="2019-02" db="EMBL/GenBank/DDBJ databases">
        <title>Deep-cultivation of Planctomycetes and their phenomic and genomic characterization uncovers novel biology.</title>
        <authorList>
            <person name="Wiegand S."/>
            <person name="Jogler M."/>
            <person name="Boedeker C."/>
            <person name="Pinto D."/>
            <person name="Vollmers J."/>
            <person name="Rivas-Marin E."/>
            <person name="Kohn T."/>
            <person name="Peeters S.H."/>
            <person name="Heuer A."/>
            <person name="Rast P."/>
            <person name="Oberbeckmann S."/>
            <person name="Bunk B."/>
            <person name="Jeske O."/>
            <person name="Meyerdierks A."/>
            <person name="Storesund J.E."/>
            <person name="Kallscheuer N."/>
            <person name="Luecker S."/>
            <person name="Lage O.M."/>
            <person name="Pohl T."/>
            <person name="Merkel B.J."/>
            <person name="Hornburger P."/>
            <person name="Mueller R.-W."/>
            <person name="Bruemmer F."/>
            <person name="Labrenz M."/>
            <person name="Spormann A.M."/>
            <person name="Op den Camp H."/>
            <person name="Overmann J."/>
            <person name="Amann R."/>
            <person name="Jetten M.S.M."/>
            <person name="Mascher T."/>
            <person name="Medema M.H."/>
            <person name="Devos D.P."/>
            <person name="Kaster A.-K."/>
            <person name="Ovreas L."/>
            <person name="Rohde M."/>
            <person name="Galperin M.Y."/>
            <person name="Jogler C."/>
        </authorList>
    </citation>
    <scope>NUCLEOTIDE SEQUENCE [LARGE SCALE GENOMIC DNA]</scope>
    <source>
        <strain evidence="2 3">Pla175</strain>
    </source>
</reference>
<dbReference type="OrthoDB" id="5124266at2"/>
<evidence type="ECO:0000313" key="3">
    <source>
        <dbReference type="Proteomes" id="UP000317429"/>
    </source>
</evidence>
<proteinExistence type="predicted"/>